<dbReference type="EMBL" id="KZ293651">
    <property type="protein sequence ID" value="PBK95831.1"/>
    <property type="molecule type" value="Genomic_DNA"/>
</dbReference>
<dbReference type="AlphaFoldDB" id="A0A2H3DKS5"/>
<sequence>MNPVQPPPCLPEITNMFPKESSCHVVVSIIGYGVTANIAACHRWYFFICGSLGFDSPHPITPVSSGSYFFKCSTEFNDSKHLGCAMWKESSGERHEHGRRLLSQVYDSFFLAMRHLTSKYLVNGVSCAALLEYSATHACKCMYRGSGSVLSLKTITLFMSTGHHRYSPYLLTAYSSG</sequence>
<dbReference type="Proteomes" id="UP000217790">
    <property type="component" value="Unassembled WGS sequence"/>
</dbReference>
<accession>A0A2H3DKS5</accession>
<protein>
    <submittedName>
        <fullName evidence="1">Uncharacterized protein</fullName>
    </submittedName>
</protein>
<proteinExistence type="predicted"/>
<gene>
    <name evidence="1" type="ORF">ARMGADRAFT_750191</name>
</gene>
<keyword evidence="2" id="KW-1185">Reference proteome</keyword>
<evidence type="ECO:0000313" key="2">
    <source>
        <dbReference type="Proteomes" id="UP000217790"/>
    </source>
</evidence>
<organism evidence="1 2">
    <name type="scientific">Armillaria gallica</name>
    <name type="common">Bulbous honey fungus</name>
    <name type="synonym">Armillaria bulbosa</name>
    <dbReference type="NCBI Taxonomy" id="47427"/>
    <lineage>
        <taxon>Eukaryota</taxon>
        <taxon>Fungi</taxon>
        <taxon>Dikarya</taxon>
        <taxon>Basidiomycota</taxon>
        <taxon>Agaricomycotina</taxon>
        <taxon>Agaricomycetes</taxon>
        <taxon>Agaricomycetidae</taxon>
        <taxon>Agaricales</taxon>
        <taxon>Marasmiineae</taxon>
        <taxon>Physalacriaceae</taxon>
        <taxon>Armillaria</taxon>
    </lineage>
</organism>
<reference evidence="2" key="1">
    <citation type="journal article" date="2017" name="Nat. Ecol. Evol.">
        <title>Genome expansion and lineage-specific genetic innovations in the forest pathogenic fungi Armillaria.</title>
        <authorList>
            <person name="Sipos G."/>
            <person name="Prasanna A.N."/>
            <person name="Walter M.C."/>
            <person name="O'Connor E."/>
            <person name="Balint B."/>
            <person name="Krizsan K."/>
            <person name="Kiss B."/>
            <person name="Hess J."/>
            <person name="Varga T."/>
            <person name="Slot J."/>
            <person name="Riley R."/>
            <person name="Boka B."/>
            <person name="Rigling D."/>
            <person name="Barry K."/>
            <person name="Lee J."/>
            <person name="Mihaltcheva S."/>
            <person name="LaButti K."/>
            <person name="Lipzen A."/>
            <person name="Waldron R."/>
            <person name="Moloney N.M."/>
            <person name="Sperisen C."/>
            <person name="Kredics L."/>
            <person name="Vagvoelgyi C."/>
            <person name="Patrignani A."/>
            <person name="Fitzpatrick D."/>
            <person name="Nagy I."/>
            <person name="Doyle S."/>
            <person name="Anderson J.B."/>
            <person name="Grigoriev I.V."/>
            <person name="Gueldener U."/>
            <person name="Muensterkoetter M."/>
            <person name="Nagy L.G."/>
        </authorList>
    </citation>
    <scope>NUCLEOTIDE SEQUENCE [LARGE SCALE GENOMIC DNA]</scope>
    <source>
        <strain evidence="2">Ar21-2</strain>
    </source>
</reference>
<name>A0A2H3DKS5_ARMGA</name>
<dbReference type="InParanoid" id="A0A2H3DKS5"/>
<evidence type="ECO:0000313" key="1">
    <source>
        <dbReference type="EMBL" id="PBK95831.1"/>
    </source>
</evidence>